<dbReference type="RefSeq" id="YP_009190971.1">
    <property type="nucleotide sequence ID" value="NC_028688.1"/>
</dbReference>
<organism evidence="2 3">
    <name type="scientific">Klebsiella phage vB_Kp1</name>
    <dbReference type="NCBI Taxonomy" id="1701804"/>
    <lineage>
        <taxon>Viruses</taxon>
        <taxon>Duplodnaviria</taxon>
        <taxon>Heunggongvirae</taxon>
        <taxon>Uroviricota</taxon>
        <taxon>Caudoviricetes</taxon>
        <taxon>Autographivirales</taxon>
        <taxon>Autotranscriptaviridae</taxon>
        <taxon>Studiervirinae</taxon>
        <taxon>Przondovirus</taxon>
        <taxon>Przondovirus pv066024</taxon>
        <taxon>Przondovirus Kp1</taxon>
    </lineage>
</organism>
<evidence type="ECO:0000313" key="3">
    <source>
        <dbReference type="Proteomes" id="UP000201194"/>
    </source>
</evidence>
<keyword evidence="3" id="KW-1185">Reference proteome</keyword>
<protein>
    <submittedName>
        <fullName evidence="2">Uncharacterized protein</fullName>
    </submittedName>
</protein>
<dbReference type="Proteomes" id="UP000201194">
    <property type="component" value="Segment"/>
</dbReference>
<name>A0A0P0IV87_9CAUD</name>
<proteinExistence type="predicted"/>
<dbReference type="EMBL" id="KT367885">
    <property type="protein sequence ID" value="ALJ98074.1"/>
    <property type="molecule type" value="Genomic_DNA"/>
</dbReference>
<keyword evidence="1" id="KW-1133">Transmembrane helix</keyword>
<dbReference type="PROSITE" id="PS51257">
    <property type="entry name" value="PROKAR_LIPOPROTEIN"/>
    <property type="match status" value="1"/>
</dbReference>
<accession>A0A0P0IV87</accession>
<dbReference type="GeneID" id="26519616"/>
<dbReference type="KEGG" id="vg:26519616"/>
<keyword evidence="1" id="KW-0812">Transmembrane</keyword>
<evidence type="ECO:0000313" key="2">
    <source>
        <dbReference type="EMBL" id="ALJ98074.1"/>
    </source>
</evidence>
<evidence type="ECO:0000256" key="1">
    <source>
        <dbReference type="SAM" id="Phobius"/>
    </source>
</evidence>
<reference evidence="2 3" key="1">
    <citation type="submission" date="2015-08" db="EMBL/GenBank/DDBJ databases">
        <title>Sequencing and annotation of the genomes of new Klebsiella pneumoniae bacteriophages.</title>
        <authorList>
            <person name="Alvez F."/>
            <person name="Que Y.A."/>
            <person name="Mamin A."/>
            <person name="Resch G."/>
        </authorList>
    </citation>
    <scope>NUCLEOTIDE SEQUENCE [LARGE SCALE GENOMIC DNA]</scope>
</reference>
<sequence length="39" mass="4253">MSNLKDFDIIPLLAYGVLGLWGVTFLIAFFMSCVDGTAL</sequence>
<feature type="transmembrane region" description="Helical" evidence="1">
    <location>
        <begin position="12"/>
        <end position="31"/>
    </location>
</feature>
<keyword evidence="1" id="KW-0472">Membrane</keyword>
<dbReference type="OrthoDB" id="41288at10239"/>